<protein>
    <submittedName>
        <fullName evidence="2">Fork-head domain-containing protein</fullName>
    </submittedName>
</protein>
<dbReference type="WBParaSite" id="RSKR_0000508100.1">
    <property type="protein sequence ID" value="RSKR_0000508100.1"/>
    <property type="gene ID" value="RSKR_0000508100"/>
</dbReference>
<dbReference type="Proteomes" id="UP000095286">
    <property type="component" value="Unplaced"/>
</dbReference>
<proteinExistence type="predicted"/>
<reference evidence="2" key="1">
    <citation type="submission" date="2016-11" db="UniProtKB">
        <authorList>
            <consortium name="WormBaseParasite"/>
        </authorList>
    </citation>
    <scope>IDENTIFICATION</scope>
    <source>
        <strain evidence="2">KR3021</strain>
    </source>
</reference>
<sequence length="433" mass="47860">MAGLDYTTAAAMPNYSATLNNYSPYTAYPYNQATTYVPTYSNGNVIGGAGSMSAAAAYSSTFGQNANLFQNGQQAINPLSNISLEGIESSRTESSNSGNSFTIPNNKPGEQTLTAAEFARIKKNGFGPSKPPYSYISLITLAIQRSDAKMLTLSEIYSWIMDYFAYYRQNQQRWQNSIRHSLSFNDCFVKVPRTPDRPGKGSFWTLHELCGNMFENGCFLRRQKRFKIQEREGKRSRKSTRSSSNGSQHLSEGERNGCKVEIKEELNSTEEGRLLNSSMTASSSPSSNSETIITSNSPGQFSTFQNQHLSEQQQQQNNNNNRSTPSSVICSIASLPQMAPLGGGLTYPHYTSSSAAISHLYNTSTSSDNGNFLNSFVDKSFLENNLYSTCQNPNLFYNSNLMSGTQNGQELSYPNYQQLYTSTPPTNNTTTNL</sequence>
<evidence type="ECO:0000313" key="2">
    <source>
        <dbReference type="WBParaSite" id="RSKR_0000508100.1"/>
    </source>
</evidence>
<name>A0AC35TWX9_9BILA</name>
<accession>A0AC35TWX9</accession>
<evidence type="ECO:0000313" key="1">
    <source>
        <dbReference type="Proteomes" id="UP000095286"/>
    </source>
</evidence>
<organism evidence="1 2">
    <name type="scientific">Rhabditophanes sp. KR3021</name>
    <dbReference type="NCBI Taxonomy" id="114890"/>
    <lineage>
        <taxon>Eukaryota</taxon>
        <taxon>Metazoa</taxon>
        <taxon>Ecdysozoa</taxon>
        <taxon>Nematoda</taxon>
        <taxon>Chromadorea</taxon>
        <taxon>Rhabditida</taxon>
        <taxon>Tylenchina</taxon>
        <taxon>Panagrolaimomorpha</taxon>
        <taxon>Strongyloidoidea</taxon>
        <taxon>Alloionematidae</taxon>
        <taxon>Rhabditophanes</taxon>
    </lineage>
</organism>